<evidence type="ECO:0000256" key="5">
    <source>
        <dbReference type="ARBA" id="ARBA00022692"/>
    </source>
</evidence>
<keyword evidence="7 8" id="KW-0472">Membrane</keyword>
<dbReference type="EMBL" id="JADFTS010000002">
    <property type="protein sequence ID" value="KAF9619411.1"/>
    <property type="molecule type" value="Genomic_DNA"/>
</dbReference>
<dbReference type="OrthoDB" id="1898688at2759"/>
<dbReference type="PANTHER" id="PTHR36488:SF8">
    <property type="entry name" value="CASP-LIKE PROTEIN 1U1"/>
    <property type="match status" value="1"/>
</dbReference>
<reference evidence="10 11" key="1">
    <citation type="submission" date="2020-10" db="EMBL/GenBank/DDBJ databases">
        <title>The Coptis chinensis genome and diversification of protoberbering-type alkaloids.</title>
        <authorList>
            <person name="Wang B."/>
            <person name="Shu S."/>
            <person name="Song C."/>
            <person name="Liu Y."/>
        </authorList>
    </citation>
    <scope>NUCLEOTIDE SEQUENCE [LARGE SCALE GENOMIC DNA]</scope>
    <source>
        <strain evidence="10">HL-2020</strain>
        <tissue evidence="10">Leaf</tissue>
    </source>
</reference>
<organism evidence="10 11">
    <name type="scientific">Coptis chinensis</name>
    <dbReference type="NCBI Taxonomy" id="261450"/>
    <lineage>
        <taxon>Eukaryota</taxon>
        <taxon>Viridiplantae</taxon>
        <taxon>Streptophyta</taxon>
        <taxon>Embryophyta</taxon>
        <taxon>Tracheophyta</taxon>
        <taxon>Spermatophyta</taxon>
        <taxon>Magnoliopsida</taxon>
        <taxon>Ranunculales</taxon>
        <taxon>Ranunculaceae</taxon>
        <taxon>Coptidoideae</taxon>
        <taxon>Coptis</taxon>
    </lineage>
</organism>
<evidence type="ECO:0000313" key="11">
    <source>
        <dbReference type="Proteomes" id="UP000631114"/>
    </source>
</evidence>
<keyword evidence="11" id="KW-1185">Reference proteome</keyword>
<dbReference type="GO" id="GO:0005886">
    <property type="term" value="C:plasma membrane"/>
    <property type="evidence" value="ECO:0007669"/>
    <property type="project" value="UniProtKB-SubCell"/>
</dbReference>
<comment type="caution">
    <text evidence="10">The sequence shown here is derived from an EMBL/GenBank/DDBJ whole genome shotgun (WGS) entry which is preliminary data.</text>
</comment>
<evidence type="ECO:0000256" key="2">
    <source>
        <dbReference type="ARBA" id="ARBA00007651"/>
    </source>
</evidence>
<keyword evidence="4 8" id="KW-1003">Cell membrane</keyword>
<gene>
    <name evidence="10" type="ORF">IFM89_006598</name>
</gene>
<dbReference type="InterPro" id="IPR006459">
    <property type="entry name" value="CASP/CASPL"/>
</dbReference>
<keyword evidence="5 8" id="KW-0812">Transmembrane</keyword>
<protein>
    <recommendedName>
        <fullName evidence="8">CASP-like protein</fullName>
    </recommendedName>
</protein>
<evidence type="ECO:0000256" key="6">
    <source>
        <dbReference type="ARBA" id="ARBA00022989"/>
    </source>
</evidence>
<feature type="transmembrane region" description="Helical" evidence="8">
    <location>
        <begin position="169"/>
        <end position="191"/>
    </location>
</feature>
<comment type="subcellular location">
    <subcellularLocation>
        <location evidence="1 8">Cell membrane</location>
        <topology evidence="1 8">Multi-pass membrane protein</topology>
    </subcellularLocation>
</comment>
<dbReference type="InterPro" id="IPR006702">
    <property type="entry name" value="CASP_dom"/>
</dbReference>
<sequence length="195" mass="21535">MEAPSSKPDNTDAIEMIIKAVKRSPSAALLFLRLSAIITTLVAIILMANSKRAEIPDHETDLPYMPDIFIQGIAKWQYFSPLVFFMVSNIIACVYATISLVVTLANSAGSKGLTLLLFVLELVIVALLCSANGAATDFYITGNNGISRLQWYKFCDMFGYTCRLMKDSIVVSMVGSVIFFLVIVLTLVNLYRRCL</sequence>
<evidence type="ECO:0000256" key="4">
    <source>
        <dbReference type="ARBA" id="ARBA00022475"/>
    </source>
</evidence>
<dbReference type="NCBIfam" id="TIGR01569">
    <property type="entry name" value="A_tha_TIGR01569"/>
    <property type="match status" value="1"/>
</dbReference>
<dbReference type="PANTHER" id="PTHR36488">
    <property type="entry name" value="CASP-LIKE PROTEIN 1U1"/>
    <property type="match status" value="1"/>
</dbReference>
<feature type="transmembrane region" description="Helical" evidence="8">
    <location>
        <begin position="82"/>
        <end position="105"/>
    </location>
</feature>
<keyword evidence="6 8" id="KW-1133">Transmembrane helix</keyword>
<feature type="domain" description="Casparian strip membrane protein" evidence="9">
    <location>
        <begin position="25"/>
        <end position="177"/>
    </location>
</feature>
<comment type="subunit">
    <text evidence="3 8">Homodimer and heterodimers.</text>
</comment>
<comment type="similarity">
    <text evidence="2 8">Belongs to the Casparian strip membrane proteins (CASP) family.</text>
</comment>
<accession>A0A835IK52</accession>
<proteinExistence type="inferred from homology"/>
<evidence type="ECO:0000256" key="3">
    <source>
        <dbReference type="ARBA" id="ARBA00011489"/>
    </source>
</evidence>
<evidence type="ECO:0000256" key="1">
    <source>
        <dbReference type="ARBA" id="ARBA00004651"/>
    </source>
</evidence>
<feature type="transmembrane region" description="Helical" evidence="8">
    <location>
        <begin position="27"/>
        <end position="48"/>
    </location>
</feature>
<dbReference type="Proteomes" id="UP000631114">
    <property type="component" value="Unassembled WGS sequence"/>
</dbReference>
<dbReference type="InterPro" id="IPR044173">
    <property type="entry name" value="CASPL"/>
</dbReference>
<feature type="transmembrane region" description="Helical" evidence="8">
    <location>
        <begin position="112"/>
        <end position="135"/>
    </location>
</feature>
<evidence type="ECO:0000256" key="7">
    <source>
        <dbReference type="ARBA" id="ARBA00023136"/>
    </source>
</evidence>
<dbReference type="AlphaFoldDB" id="A0A835IK52"/>
<evidence type="ECO:0000256" key="8">
    <source>
        <dbReference type="RuleBase" id="RU361233"/>
    </source>
</evidence>
<dbReference type="Pfam" id="PF04535">
    <property type="entry name" value="CASP_dom"/>
    <property type="match status" value="1"/>
</dbReference>
<evidence type="ECO:0000313" key="10">
    <source>
        <dbReference type="EMBL" id="KAF9619411.1"/>
    </source>
</evidence>
<name>A0A835IK52_9MAGN</name>
<evidence type="ECO:0000259" key="9">
    <source>
        <dbReference type="Pfam" id="PF04535"/>
    </source>
</evidence>